<evidence type="ECO:0000313" key="3">
    <source>
        <dbReference type="EMBL" id="MBB4264802.1"/>
    </source>
</evidence>
<dbReference type="GO" id="GO:0004519">
    <property type="term" value="F:endonuclease activity"/>
    <property type="evidence" value="ECO:0007669"/>
    <property type="project" value="InterPro"/>
</dbReference>
<dbReference type="InterPro" id="IPR003615">
    <property type="entry name" value="HNH_nuc"/>
</dbReference>
<protein>
    <submittedName>
        <fullName evidence="3">5-methylcytosine-specific restriction protein A</fullName>
        <ecNumber evidence="3">3.1.21.-</ecNumber>
    </submittedName>
</protein>
<dbReference type="Gene3D" id="1.10.30.50">
    <property type="match status" value="1"/>
</dbReference>
<dbReference type="GO" id="GO:0016787">
    <property type="term" value="F:hydrolase activity"/>
    <property type="evidence" value="ECO:0007669"/>
    <property type="project" value="UniProtKB-KW"/>
</dbReference>
<organism evidence="3 4">
    <name type="scientific">Roseospira visakhapatnamensis</name>
    <dbReference type="NCBI Taxonomy" id="390880"/>
    <lineage>
        <taxon>Bacteria</taxon>
        <taxon>Pseudomonadati</taxon>
        <taxon>Pseudomonadota</taxon>
        <taxon>Alphaproteobacteria</taxon>
        <taxon>Rhodospirillales</taxon>
        <taxon>Rhodospirillaceae</taxon>
        <taxon>Roseospira</taxon>
    </lineage>
</organism>
<name>A0A7W6RAC0_9PROT</name>
<sequence>MPTRPPRICPHCRRPVPAGQRCACRPKPDTRVSAYRRGYGTDWRKLRVELMPSGTRCVRCGALAEHLDHIKPKRLGGSDDPSNLQPLCAHCHNSTKQAEEKRGGWVRGVDAQGQPLDPDHPWNREGAR</sequence>
<gene>
    <name evidence="3" type="ORF">GGD89_000409</name>
</gene>
<keyword evidence="3" id="KW-0378">Hydrolase</keyword>
<feature type="region of interest" description="Disordered" evidence="1">
    <location>
        <begin position="95"/>
        <end position="128"/>
    </location>
</feature>
<dbReference type="GO" id="GO:0008270">
    <property type="term" value="F:zinc ion binding"/>
    <property type="evidence" value="ECO:0007669"/>
    <property type="project" value="InterPro"/>
</dbReference>
<accession>A0A7W6RAC0</accession>
<reference evidence="3 4" key="1">
    <citation type="submission" date="2020-08" db="EMBL/GenBank/DDBJ databases">
        <title>Genome sequencing of Purple Non-Sulfur Bacteria from various extreme environments.</title>
        <authorList>
            <person name="Mayer M."/>
        </authorList>
    </citation>
    <scope>NUCLEOTIDE SEQUENCE [LARGE SCALE GENOMIC DNA]</scope>
    <source>
        <strain evidence="3 4">JA131</strain>
    </source>
</reference>
<dbReference type="SMART" id="SM00507">
    <property type="entry name" value="HNHc"/>
    <property type="match status" value="1"/>
</dbReference>
<dbReference type="InterPro" id="IPR002711">
    <property type="entry name" value="HNH"/>
</dbReference>
<dbReference type="Proteomes" id="UP000554286">
    <property type="component" value="Unassembled WGS sequence"/>
</dbReference>
<feature type="domain" description="HNH nuclease" evidence="2">
    <location>
        <begin position="45"/>
        <end position="93"/>
    </location>
</feature>
<dbReference type="EC" id="3.1.21.-" evidence="3"/>
<dbReference type="GO" id="GO:0003676">
    <property type="term" value="F:nucleic acid binding"/>
    <property type="evidence" value="ECO:0007669"/>
    <property type="project" value="InterPro"/>
</dbReference>
<dbReference type="CDD" id="cd00085">
    <property type="entry name" value="HNHc"/>
    <property type="match status" value="1"/>
</dbReference>
<feature type="compositionally biased region" description="Basic and acidic residues" evidence="1">
    <location>
        <begin position="117"/>
        <end position="128"/>
    </location>
</feature>
<dbReference type="EMBL" id="JACIGK010000002">
    <property type="protein sequence ID" value="MBB4264802.1"/>
    <property type="molecule type" value="Genomic_DNA"/>
</dbReference>
<comment type="caution">
    <text evidence="3">The sequence shown here is derived from an EMBL/GenBank/DDBJ whole genome shotgun (WGS) entry which is preliminary data.</text>
</comment>
<dbReference type="AlphaFoldDB" id="A0A7W6RAC0"/>
<evidence type="ECO:0000259" key="2">
    <source>
        <dbReference type="SMART" id="SM00507"/>
    </source>
</evidence>
<proteinExistence type="predicted"/>
<keyword evidence="4" id="KW-1185">Reference proteome</keyword>
<evidence type="ECO:0000313" key="4">
    <source>
        <dbReference type="Proteomes" id="UP000554286"/>
    </source>
</evidence>
<dbReference type="Pfam" id="PF01844">
    <property type="entry name" value="HNH"/>
    <property type="match status" value="1"/>
</dbReference>
<evidence type="ECO:0000256" key="1">
    <source>
        <dbReference type="SAM" id="MobiDB-lite"/>
    </source>
</evidence>